<dbReference type="AlphaFoldDB" id="A0AA96G8I6"/>
<reference evidence="2 3" key="1">
    <citation type="submission" date="2023-01" db="EMBL/GenBank/DDBJ databases">
        <title>Cultivation and genomic characterization of new, ubiquitous marine nitrite-oxidizing bacteria from the Nitrospirales.</title>
        <authorList>
            <person name="Mueller A.J."/>
            <person name="Daebeler A."/>
            <person name="Herbold C.W."/>
            <person name="Kirkegaard R.H."/>
            <person name="Daims H."/>
        </authorList>
    </citation>
    <scope>NUCLEOTIDE SEQUENCE [LARGE SCALE GENOMIC DNA]</scope>
    <source>
        <strain evidence="2 3">VA</strain>
    </source>
</reference>
<dbReference type="RefSeq" id="WP_312641262.1">
    <property type="nucleotide sequence ID" value="NZ_CP116967.1"/>
</dbReference>
<dbReference type="SMART" id="SM00052">
    <property type="entry name" value="EAL"/>
    <property type="match status" value="1"/>
</dbReference>
<dbReference type="InterPro" id="IPR035919">
    <property type="entry name" value="EAL_sf"/>
</dbReference>
<sequence>MSTLSTHTVRSSIFAKYQPIIDLTTNRIVGCEALARWRADGGREISIEPVIDEFESQEDLALELTTCMFACLKADLGTLLLEHPTFSVSVNLPPIVMGKNKILPVLEKLGLIPHLPQLTGEITERQALNEKGRDAIRLARQLGAKVAIDDFGTGHSGLQQLIDLEVDTLKIDQSFIQQLGTNVAAERLVRGIAALATILKVDIVAEGIETPEQADFLRAIGIEKGQGWLWAKALDAHELYAWLD</sequence>
<dbReference type="Gene3D" id="3.20.20.450">
    <property type="entry name" value="EAL domain"/>
    <property type="match status" value="1"/>
</dbReference>
<dbReference type="PANTHER" id="PTHR33121">
    <property type="entry name" value="CYCLIC DI-GMP PHOSPHODIESTERASE PDEF"/>
    <property type="match status" value="1"/>
</dbReference>
<proteinExistence type="predicted"/>
<keyword evidence="3" id="KW-1185">Reference proteome</keyword>
<dbReference type="InterPro" id="IPR050706">
    <property type="entry name" value="Cyclic-di-GMP_PDE-like"/>
</dbReference>
<dbReference type="SUPFAM" id="SSF141868">
    <property type="entry name" value="EAL domain-like"/>
    <property type="match status" value="1"/>
</dbReference>
<dbReference type="CDD" id="cd01948">
    <property type="entry name" value="EAL"/>
    <property type="match status" value="1"/>
</dbReference>
<dbReference type="Pfam" id="PF00563">
    <property type="entry name" value="EAL"/>
    <property type="match status" value="1"/>
</dbReference>
<feature type="domain" description="EAL" evidence="1">
    <location>
        <begin position="1"/>
        <end position="244"/>
    </location>
</feature>
<evidence type="ECO:0000313" key="2">
    <source>
        <dbReference type="EMBL" id="WNM57128.1"/>
    </source>
</evidence>
<dbReference type="Proteomes" id="UP001302719">
    <property type="component" value="Chromosome"/>
</dbReference>
<evidence type="ECO:0000259" key="1">
    <source>
        <dbReference type="PROSITE" id="PS50883"/>
    </source>
</evidence>
<dbReference type="InterPro" id="IPR001633">
    <property type="entry name" value="EAL_dom"/>
</dbReference>
<name>A0AA96G8I6_9BACT</name>
<gene>
    <name evidence="2" type="ORF">PP769_14250</name>
</gene>
<dbReference type="GO" id="GO:0071111">
    <property type="term" value="F:cyclic-guanylate-specific phosphodiesterase activity"/>
    <property type="evidence" value="ECO:0007669"/>
    <property type="project" value="InterPro"/>
</dbReference>
<dbReference type="KEGG" id="nall:PP769_14250"/>
<protein>
    <submittedName>
        <fullName evidence="2">EAL domain-containing protein</fullName>
    </submittedName>
</protein>
<dbReference type="PANTHER" id="PTHR33121:SF79">
    <property type="entry name" value="CYCLIC DI-GMP PHOSPHODIESTERASE PDED-RELATED"/>
    <property type="match status" value="1"/>
</dbReference>
<dbReference type="PROSITE" id="PS50883">
    <property type="entry name" value="EAL"/>
    <property type="match status" value="1"/>
</dbReference>
<organism evidence="2 3">
    <name type="scientific">Candidatus Nitrospira allomarina</name>
    <dbReference type="NCBI Taxonomy" id="3020900"/>
    <lineage>
        <taxon>Bacteria</taxon>
        <taxon>Pseudomonadati</taxon>
        <taxon>Nitrospirota</taxon>
        <taxon>Nitrospiria</taxon>
        <taxon>Nitrospirales</taxon>
        <taxon>Nitrospiraceae</taxon>
        <taxon>Nitrospira</taxon>
    </lineage>
</organism>
<accession>A0AA96G8I6</accession>
<evidence type="ECO:0000313" key="3">
    <source>
        <dbReference type="Proteomes" id="UP001302719"/>
    </source>
</evidence>
<dbReference type="EMBL" id="CP116967">
    <property type="protein sequence ID" value="WNM57128.1"/>
    <property type="molecule type" value="Genomic_DNA"/>
</dbReference>